<feature type="compositionally biased region" description="Basic and acidic residues" evidence="1">
    <location>
        <begin position="20"/>
        <end position="29"/>
    </location>
</feature>
<proteinExistence type="predicted"/>
<dbReference type="EMBL" id="BAAASG010000007">
    <property type="protein sequence ID" value="GAA2488759.1"/>
    <property type="molecule type" value="Genomic_DNA"/>
</dbReference>
<gene>
    <name evidence="2" type="ORF">GCM10010276_29410</name>
</gene>
<protein>
    <submittedName>
        <fullName evidence="2">Uncharacterized protein</fullName>
    </submittedName>
</protein>
<sequence>MGLLSDGTWRTTCSSTTFDDKGRTWRVDDQGDVSKPAQETCTTKLPSGFAAAPDSSREAT</sequence>
<keyword evidence="3" id="KW-1185">Reference proteome</keyword>
<organism evidence="2 3">
    <name type="scientific">Streptomyces longisporus</name>
    <dbReference type="NCBI Taxonomy" id="1948"/>
    <lineage>
        <taxon>Bacteria</taxon>
        <taxon>Bacillati</taxon>
        <taxon>Actinomycetota</taxon>
        <taxon>Actinomycetes</taxon>
        <taxon>Kitasatosporales</taxon>
        <taxon>Streptomycetaceae</taxon>
        <taxon>Streptomyces</taxon>
    </lineage>
</organism>
<evidence type="ECO:0000256" key="1">
    <source>
        <dbReference type="SAM" id="MobiDB-lite"/>
    </source>
</evidence>
<evidence type="ECO:0000313" key="2">
    <source>
        <dbReference type="EMBL" id="GAA2488759.1"/>
    </source>
</evidence>
<feature type="region of interest" description="Disordered" evidence="1">
    <location>
        <begin position="20"/>
        <end position="60"/>
    </location>
</feature>
<name>A0ABN3LR19_STRLO</name>
<dbReference type="Proteomes" id="UP001501777">
    <property type="component" value="Unassembled WGS sequence"/>
</dbReference>
<comment type="caution">
    <text evidence="2">The sequence shown here is derived from an EMBL/GenBank/DDBJ whole genome shotgun (WGS) entry which is preliminary data.</text>
</comment>
<accession>A0ABN3LR19</accession>
<reference evidence="2 3" key="1">
    <citation type="journal article" date="2019" name="Int. J. Syst. Evol. Microbiol.">
        <title>The Global Catalogue of Microorganisms (GCM) 10K type strain sequencing project: providing services to taxonomists for standard genome sequencing and annotation.</title>
        <authorList>
            <consortium name="The Broad Institute Genomics Platform"/>
            <consortium name="The Broad Institute Genome Sequencing Center for Infectious Disease"/>
            <person name="Wu L."/>
            <person name="Ma J."/>
        </authorList>
    </citation>
    <scope>NUCLEOTIDE SEQUENCE [LARGE SCALE GENOMIC DNA]</scope>
    <source>
        <strain evidence="2 3">JCM 4395</strain>
    </source>
</reference>
<evidence type="ECO:0000313" key="3">
    <source>
        <dbReference type="Proteomes" id="UP001501777"/>
    </source>
</evidence>